<dbReference type="InterPro" id="IPR029033">
    <property type="entry name" value="His_PPase_superfam"/>
</dbReference>
<keyword evidence="1" id="KW-0378">Hydrolase</keyword>
<feature type="active site" description="Tele-phosphohistidine intermediate" evidence="2">
    <location>
        <position position="12"/>
    </location>
</feature>
<evidence type="ECO:0000256" key="1">
    <source>
        <dbReference type="ARBA" id="ARBA00022801"/>
    </source>
</evidence>
<evidence type="ECO:0000256" key="3">
    <source>
        <dbReference type="PIRSR" id="PIRSR613078-2"/>
    </source>
</evidence>
<dbReference type="Gene3D" id="3.40.50.1240">
    <property type="entry name" value="Phosphoglycerate mutase-like"/>
    <property type="match status" value="1"/>
</dbReference>
<dbReference type="PROSITE" id="PS00175">
    <property type="entry name" value="PG_MUTASE"/>
    <property type="match status" value="1"/>
</dbReference>
<dbReference type="Proteomes" id="UP000051922">
    <property type="component" value="Unassembled WGS sequence"/>
</dbReference>
<dbReference type="PANTHER" id="PTHR46517">
    <property type="entry name" value="FRUCTOSE-2,6-BISPHOSPHATASE TIGAR"/>
    <property type="match status" value="1"/>
</dbReference>
<gene>
    <name evidence="4" type="ORF">FC50_GL001091</name>
</gene>
<evidence type="ECO:0000313" key="5">
    <source>
        <dbReference type="Proteomes" id="UP000051922"/>
    </source>
</evidence>
<dbReference type="STRING" id="1423783.FC50_GL001091"/>
<dbReference type="InterPro" id="IPR013078">
    <property type="entry name" value="His_Pase_superF_clade-1"/>
</dbReference>
<evidence type="ECO:0000313" key="4">
    <source>
        <dbReference type="EMBL" id="KRL85705.1"/>
    </source>
</evidence>
<comment type="caution">
    <text evidence="4">The sequence shown here is derived from an EMBL/GenBank/DDBJ whole genome shotgun (WGS) entry which is preliminary data.</text>
</comment>
<keyword evidence="5" id="KW-1185">Reference proteome</keyword>
<dbReference type="SMART" id="SM00855">
    <property type="entry name" value="PGAM"/>
    <property type="match status" value="1"/>
</dbReference>
<name>A0A0R1TWK7_9LACO</name>
<dbReference type="SUPFAM" id="SSF53254">
    <property type="entry name" value="Phosphoglycerate mutase-like"/>
    <property type="match status" value="1"/>
</dbReference>
<dbReference type="EMBL" id="AZFJ01000049">
    <property type="protein sequence ID" value="KRL85705.1"/>
    <property type="molecule type" value="Genomic_DNA"/>
</dbReference>
<dbReference type="GO" id="GO:0004331">
    <property type="term" value="F:fructose-2,6-bisphosphate 2-phosphatase activity"/>
    <property type="evidence" value="ECO:0007669"/>
    <property type="project" value="TreeGrafter"/>
</dbReference>
<reference evidence="4 5" key="1">
    <citation type="journal article" date="2015" name="Genome Announc.">
        <title>Expanding the biotechnology potential of lactobacilli through comparative genomics of 213 strains and associated genera.</title>
        <authorList>
            <person name="Sun Z."/>
            <person name="Harris H.M."/>
            <person name="McCann A."/>
            <person name="Guo C."/>
            <person name="Argimon S."/>
            <person name="Zhang W."/>
            <person name="Yang X."/>
            <person name="Jeffery I.B."/>
            <person name="Cooney J.C."/>
            <person name="Kagawa T.F."/>
            <person name="Liu W."/>
            <person name="Song Y."/>
            <person name="Salvetti E."/>
            <person name="Wrobel A."/>
            <person name="Rasinkangas P."/>
            <person name="Parkhill J."/>
            <person name="Rea M.C."/>
            <person name="O'Sullivan O."/>
            <person name="Ritari J."/>
            <person name="Douillard F.P."/>
            <person name="Paul Ross R."/>
            <person name="Yang R."/>
            <person name="Briner A.E."/>
            <person name="Felis G.E."/>
            <person name="de Vos W.M."/>
            <person name="Barrangou R."/>
            <person name="Klaenhammer T.R."/>
            <person name="Caufield P.W."/>
            <person name="Cui Y."/>
            <person name="Zhang H."/>
            <person name="O'Toole P.W."/>
        </authorList>
    </citation>
    <scope>NUCLEOTIDE SEQUENCE [LARGE SCALE GENOMIC DNA]</scope>
    <source>
        <strain evidence="4 5">DSM 15945</strain>
    </source>
</reference>
<dbReference type="GO" id="GO:0045820">
    <property type="term" value="P:negative regulation of glycolytic process"/>
    <property type="evidence" value="ECO:0007669"/>
    <property type="project" value="TreeGrafter"/>
</dbReference>
<dbReference type="PATRIC" id="fig|1423783.4.peg.1130"/>
<feature type="binding site" evidence="3">
    <location>
        <begin position="11"/>
        <end position="18"/>
    </location>
    <ligand>
        <name>substrate</name>
    </ligand>
</feature>
<dbReference type="PANTHER" id="PTHR46517:SF1">
    <property type="entry name" value="FRUCTOSE-2,6-BISPHOSPHATASE TIGAR"/>
    <property type="match status" value="1"/>
</dbReference>
<proteinExistence type="predicted"/>
<protein>
    <recommendedName>
        <fullName evidence="6">Phosphoglycerate mutase</fullName>
    </recommendedName>
</protein>
<organism evidence="4 5">
    <name type="scientific">Lacticaseibacillus pantheris DSM 15945 = JCM 12539 = NBRC 106106</name>
    <dbReference type="NCBI Taxonomy" id="1423783"/>
    <lineage>
        <taxon>Bacteria</taxon>
        <taxon>Bacillati</taxon>
        <taxon>Bacillota</taxon>
        <taxon>Bacilli</taxon>
        <taxon>Lactobacillales</taxon>
        <taxon>Lactobacillaceae</taxon>
        <taxon>Lacticaseibacillus</taxon>
    </lineage>
</organism>
<dbReference type="AlphaFoldDB" id="A0A0R1TWK7"/>
<dbReference type="Pfam" id="PF00300">
    <property type="entry name" value="His_Phos_1"/>
    <property type="match status" value="1"/>
</dbReference>
<dbReference type="GO" id="GO:0005829">
    <property type="term" value="C:cytosol"/>
    <property type="evidence" value="ECO:0007669"/>
    <property type="project" value="TreeGrafter"/>
</dbReference>
<feature type="binding site" evidence="3">
    <location>
        <position position="63"/>
    </location>
    <ligand>
        <name>substrate</name>
    </ligand>
</feature>
<evidence type="ECO:0008006" key="6">
    <source>
        <dbReference type="Google" id="ProtNLM"/>
    </source>
</evidence>
<dbReference type="InterPro" id="IPR051695">
    <property type="entry name" value="Phosphoglycerate_Mutase"/>
</dbReference>
<feature type="active site" description="Proton donor/acceptor" evidence="2">
    <location>
        <position position="89"/>
    </location>
</feature>
<evidence type="ECO:0000256" key="2">
    <source>
        <dbReference type="PIRSR" id="PIRSR613078-1"/>
    </source>
</evidence>
<dbReference type="InterPro" id="IPR001345">
    <property type="entry name" value="PG/BPGM_mutase_AS"/>
</dbReference>
<dbReference type="GO" id="GO:0043456">
    <property type="term" value="P:regulation of pentose-phosphate shunt"/>
    <property type="evidence" value="ECO:0007669"/>
    <property type="project" value="TreeGrafter"/>
</dbReference>
<sequence length="236" mass="25604">MVFMVELWVARHGQTEYNVRGIVQGIVDSQLTSSGVSDAMALGRGLAEAGINFDAAYSSNLHRAVETANLALTAGRQRLQVHKWFGLREQSFGMFEGRSEAQRAAAMIELTKSTDRFGVPDFTVDQVAELSHIVNLHHGVAGTENVAAIQRRFNDTAGIIAQRAAATNQQNVLLVSHGAVIWLWLASLGMPMNSASIGNAAVAHVSYDRGEFRLRTYNDRSYVLAGAEQYGNVALG</sequence>
<dbReference type="CDD" id="cd07067">
    <property type="entry name" value="HP_PGM_like"/>
    <property type="match status" value="1"/>
</dbReference>
<accession>A0A0R1TWK7</accession>